<protein>
    <submittedName>
        <fullName evidence="1">Uncharacterized protein</fullName>
    </submittedName>
</protein>
<name>A0ABW4DZN7_9RHOB</name>
<reference evidence="2" key="1">
    <citation type="journal article" date="2019" name="Int. J. Syst. Evol. Microbiol.">
        <title>The Global Catalogue of Microorganisms (GCM) 10K type strain sequencing project: providing services to taxonomists for standard genome sequencing and annotation.</title>
        <authorList>
            <consortium name="The Broad Institute Genomics Platform"/>
            <consortium name="The Broad Institute Genome Sequencing Center for Infectious Disease"/>
            <person name="Wu L."/>
            <person name="Ma J."/>
        </authorList>
    </citation>
    <scope>NUCLEOTIDE SEQUENCE [LARGE SCALE GENOMIC DNA]</scope>
    <source>
        <strain evidence="2">CCM 8875</strain>
    </source>
</reference>
<organism evidence="1 2">
    <name type="scientific">Paracoccus nototheniae</name>
    <dbReference type="NCBI Taxonomy" id="2489002"/>
    <lineage>
        <taxon>Bacteria</taxon>
        <taxon>Pseudomonadati</taxon>
        <taxon>Pseudomonadota</taxon>
        <taxon>Alphaproteobacteria</taxon>
        <taxon>Rhodobacterales</taxon>
        <taxon>Paracoccaceae</taxon>
        <taxon>Paracoccus</taxon>
    </lineage>
</organism>
<evidence type="ECO:0000313" key="1">
    <source>
        <dbReference type="EMBL" id="MFD1481585.1"/>
    </source>
</evidence>
<dbReference type="RefSeq" id="WP_131572892.1">
    <property type="nucleotide sequence ID" value="NZ_CBCSAJ010000004.1"/>
</dbReference>
<accession>A0ABW4DZN7</accession>
<evidence type="ECO:0000313" key="2">
    <source>
        <dbReference type="Proteomes" id="UP001597302"/>
    </source>
</evidence>
<dbReference type="Proteomes" id="UP001597302">
    <property type="component" value="Unassembled WGS sequence"/>
</dbReference>
<gene>
    <name evidence="1" type="ORF">ACFQ5P_09785</name>
</gene>
<proteinExistence type="predicted"/>
<keyword evidence="2" id="KW-1185">Reference proteome</keyword>
<dbReference type="EMBL" id="JBHTOQ010000022">
    <property type="protein sequence ID" value="MFD1481585.1"/>
    <property type="molecule type" value="Genomic_DNA"/>
</dbReference>
<sequence length="70" mass="8052">MRIHEPIFPEDQALFIIWCDPPHGPRRSIAAGTFEAVDAAWAAIQGLYPRDRLTWQQGARVMRERPPLMP</sequence>
<comment type="caution">
    <text evidence="1">The sequence shown here is derived from an EMBL/GenBank/DDBJ whole genome shotgun (WGS) entry which is preliminary data.</text>
</comment>